<sequence length="72" mass="8539">MEDEERRRKLEAGKAKLAEYRQRKAQSDGQKKKKKKKNKGSEQQEGEQENYAIFDFGTFDRCSEKIDVFVFC</sequence>
<organism evidence="1 2">
    <name type="scientific">Pangasius djambal</name>
    <dbReference type="NCBI Taxonomy" id="1691987"/>
    <lineage>
        <taxon>Eukaryota</taxon>
        <taxon>Metazoa</taxon>
        <taxon>Chordata</taxon>
        <taxon>Craniata</taxon>
        <taxon>Vertebrata</taxon>
        <taxon>Euteleostomi</taxon>
        <taxon>Actinopterygii</taxon>
        <taxon>Neopterygii</taxon>
        <taxon>Teleostei</taxon>
        <taxon>Ostariophysi</taxon>
        <taxon>Siluriformes</taxon>
        <taxon>Pangasiidae</taxon>
        <taxon>Pangasius</taxon>
    </lineage>
</organism>
<proteinExistence type="predicted"/>
<evidence type="ECO:0000313" key="1">
    <source>
        <dbReference type="EMBL" id="MCJ8735510.1"/>
    </source>
</evidence>
<accession>A0ACC5YIR0</accession>
<gene>
    <name evidence="1" type="ORF">PDJAM_G00247840</name>
</gene>
<name>A0ACC5YIR0_9TELE</name>
<protein>
    <submittedName>
        <fullName evidence="1">Uncharacterized protein</fullName>
    </submittedName>
</protein>
<dbReference type="Proteomes" id="UP000830395">
    <property type="component" value="Chromosome 9"/>
</dbReference>
<comment type="caution">
    <text evidence="1">The sequence shown here is derived from an EMBL/GenBank/DDBJ whole genome shotgun (WGS) entry which is preliminary data.</text>
</comment>
<reference evidence="1" key="1">
    <citation type="submission" date="2020-02" db="EMBL/GenBank/DDBJ databases">
        <title>Genome sequencing of the panga catfish, Pangasius djambal.</title>
        <authorList>
            <person name="Wen M."/>
            <person name="Zahm M."/>
            <person name="Roques C."/>
            <person name="Cabau C."/>
            <person name="Klopp C."/>
            <person name="Donnadieu C."/>
            <person name="Jouanno E."/>
            <person name="Avarre J.-C."/>
            <person name="Campet M."/>
            <person name="Ha T."/>
            <person name="Dugue R."/>
            <person name="Lampietro C."/>
            <person name="Louis A."/>
            <person name="Herpin A."/>
            <person name="Echchiki A."/>
            <person name="Berthelot C."/>
            <person name="Parey E."/>
            <person name="Roest-Crollius H."/>
            <person name="Braasch I."/>
            <person name="Postlethwait J.H."/>
            <person name="Bobe J."/>
            <person name="Montfort J."/>
            <person name="Bouchez O."/>
            <person name="Begum T."/>
            <person name="Schartl M."/>
            <person name="Gustiano R."/>
            <person name="Guiguen Y."/>
        </authorList>
    </citation>
    <scope>NUCLEOTIDE SEQUENCE</scope>
    <source>
        <strain evidence="1">Pdj_M5554</strain>
    </source>
</reference>
<keyword evidence="2" id="KW-1185">Reference proteome</keyword>
<evidence type="ECO:0000313" key="2">
    <source>
        <dbReference type="Proteomes" id="UP000830395"/>
    </source>
</evidence>
<dbReference type="EMBL" id="CM040983">
    <property type="protein sequence ID" value="MCJ8735510.1"/>
    <property type="molecule type" value="Genomic_DNA"/>
</dbReference>